<protein>
    <submittedName>
        <fullName evidence="1">N-acetyltransferase B complex non catalytic subunit-domain-containing protein</fullName>
    </submittedName>
</protein>
<dbReference type="EMBL" id="MU864355">
    <property type="protein sequence ID" value="KAK4192377.1"/>
    <property type="molecule type" value="Genomic_DNA"/>
</dbReference>
<reference evidence="1" key="1">
    <citation type="journal article" date="2023" name="Mol. Phylogenet. Evol.">
        <title>Genome-scale phylogeny and comparative genomics of the fungal order Sordariales.</title>
        <authorList>
            <person name="Hensen N."/>
            <person name="Bonometti L."/>
            <person name="Westerberg I."/>
            <person name="Brannstrom I.O."/>
            <person name="Guillou S."/>
            <person name="Cros-Aarteil S."/>
            <person name="Calhoun S."/>
            <person name="Haridas S."/>
            <person name="Kuo A."/>
            <person name="Mondo S."/>
            <person name="Pangilinan J."/>
            <person name="Riley R."/>
            <person name="LaButti K."/>
            <person name="Andreopoulos B."/>
            <person name="Lipzen A."/>
            <person name="Chen C."/>
            <person name="Yan M."/>
            <person name="Daum C."/>
            <person name="Ng V."/>
            <person name="Clum A."/>
            <person name="Steindorff A."/>
            <person name="Ohm R.A."/>
            <person name="Martin F."/>
            <person name="Silar P."/>
            <person name="Natvig D.O."/>
            <person name="Lalanne C."/>
            <person name="Gautier V."/>
            <person name="Ament-Velasquez S.L."/>
            <person name="Kruys A."/>
            <person name="Hutchinson M.I."/>
            <person name="Powell A.J."/>
            <person name="Barry K."/>
            <person name="Miller A.N."/>
            <person name="Grigoriev I.V."/>
            <person name="Debuchy R."/>
            <person name="Gladieux P."/>
            <person name="Hiltunen Thoren M."/>
            <person name="Johannesson H."/>
        </authorList>
    </citation>
    <scope>NUCLEOTIDE SEQUENCE</scope>
    <source>
        <strain evidence="1">PSN309</strain>
    </source>
</reference>
<sequence length="1051" mass="117888">MSSYSYGAPALKSSVDLQLQTAWSDSKWALVVRLAAKQFATSKDPYYEAIKICAESQLDSVREKWALFVALDDLVKSKGTPDLDIIELYEWACHEFLGGEIKFAETFGPLRARWVKSNAKSPKATECLQDCLEHWDLVNSQQIATRLDKAYANAVDRRYRFWYIVLTHLLSISPQCSDGERNIYKTLALKTLQRAADFTENAEEELKQTDRLLLLEEEVCLFYRVLLAHGTKEDYLSRLQSPKLGAIGQLKKGNKLLFYEALDTLETWGEWDQIYKLCAEALRLGLKGETKLFFVCDMRIWKKFVGAATKATDSETALSELQTILKQFIGLKDQATPMYKKNISLALLETTFRLPVTALNPTHENHRGTPRVVQLALFLDQYFEKYATFDDIKGYVAELSFEEAKHLIQDVLPLIPGEVSAENPNDLTHKANQIVIKAMELKLRYLLTTCPQTLSPLPSVIDGKAQDKPFQCLFCSNPASLPCETCLKKIVVDASSTYAQLNDKKLLDLVPTIISLVDRDPRLDLALVMGTALLKLAGLRPQIPNFAQSLWQDVKADTILQAVLILDTQLKITNHNGLRLLLVQLYLLFGCASYAHELWRPMDVKRTIQDSLSPLFFDRISSISPGLFLGTRPLLEPLGSYFHNSLRADCPMKIWDAFSFSSYTSILDMAEFDNKLRTSCTVIMALVEERRARRCFGGELAFAVDDYPITGTFSLPQLICNLLTLLIFTADIMETTTLITKTDYGSFPNLESAHGPAIQEYLRIGPGLSNERSHLAFLTEQYKDLLLYKPPKDYQPPKDNPAKAHAVAKLDRTYTDEVLRRIRNSLQDWLHKPDIATHLTPAENTFYTVVSLLVPLVTMSTNPSRARPNVSPSLNLLTTSIKSTLGTMKAGLLSASNPLGQDNLVQRTISVLADMPTFANVRDTALAAKYSTAWVAAFNDRENELDKTGQWGLLRVVIAEIMALESAAIKTLVEAKGHISQLKAALDESGWLDGMIDVVLGKEDTPEDELDELTKAVSDVVGGRAGAEEWASRMVESWREGVKGWGMVRME</sequence>
<dbReference type="Pfam" id="PF09797">
    <property type="entry name" value="NatB_MDM20"/>
    <property type="match status" value="1"/>
</dbReference>
<dbReference type="AlphaFoldDB" id="A0AAN6X592"/>
<proteinExistence type="predicted"/>
<reference evidence="1" key="2">
    <citation type="submission" date="2023-05" db="EMBL/GenBank/DDBJ databases">
        <authorList>
            <consortium name="Lawrence Berkeley National Laboratory"/>
            <person name="Steindorff A."/>
            <person name="Hensen N."/>
            <person name="Bonometti L."/>
            <person name="Westerberg I."/>
            <person name="Brannstrom I.O."/>
            <person name="Guillou S."/>
            <person name="Cros-Aarteil S."/>
            <person name="Calhoun S."/>
            <person name="Haridas S."/>
            <person name="Kuo A."/>
            <person name="Mondo S."/>
            <person name="Pangilinan J."/>
            <person name="Riley R."/>
            <person name="Labutti K."/>
            <person name="Andreopoulos B."/>
            <person name="Lipzen A."/>
            <person name="Chen C."/>
            <person name="Yanf M."/>
            <person name="Daum C."/>
            <person name="Ng V."/>
            <person name="Clum A."/>
            <person name="Ohm R."/>
            <person name="Martin F."/>
            <person name="Silar P."/>
            <person name="Natvig D."/>
            <person name="Lalanne C."/>
            <person name="Gautier V."/>
            <person name="Ament-Velasquez S.L."/>
            <person name="Kruys A."/>
            <person name="Hutchinson M.I."/>
            <person name="Powell A.J."/>
            <person name="Barry K."/>
            <person name="Miller A.N."/>
            <person name="Grigoriev I.V."/>
            <person name="Debuchy R."/>
            <person name="Gladieux P."/>
            <person name="Thoren M.H."/>
            <person name="Johannesson H."/>
        </authorList>
    </citation>
    <scope>NUCLEOTIDE SEQUENCE</scope>
    <source>
        <strain evidence="1">PSN309</strain>
    </source>
</reference>
<name>A0AAN6X592_9PEZI</name>
<gene>
    <name evidence="1" type="ORF">QBC35DRAFT_528510</name>
</gene>
<evidence type="ECO:0000313" key="2">
    <source>
        <dbReference type="Proteomes" id="UP001302126"/>
    </source>
</evidence>
<keyword evidence="2" id="KW-1185">Reference proteome</keyword>
<organism evidence="1 2">
    <name type="scientific">Podospora australis</name>
    <dbReference type="NCBI Taxonomy" id="1536484"/>
    <lineage>
        <taxon>Eukaryota</taxon>
        <taxon>Fungi</taxon>
        <taxon>Dikarya</taxon>
        <taxon>Ascomycota</taxon>
        <taxon>Pezizomycotina</taxon>
        <taxon>Sordariomycetes</taxon>
        <taxon>Sordariomycetidae</taxon>
        <taxon>Sordariales</taxon>
        <taxon>Podosporaceae</taxon>
        <taxon>Podospora</taxon>
    </lineage>
</organism>
<dbReference type="Proteomes" id="UP001302126">
    <property type="component" value="Unassembled WGS sequence"/>
</dbReference>
<accession>A0AAN6X592</accession>
<comment type="caution">
    <text evidence="1">The sequence shown here is derived from an EMBL/GenBank/DDBJ whole genome shotgun (WGS) entry which is preliminary data.</text>
</comment>
<dbReference type="InterPro" id="IPR019183">
    <property type="entry name" value="NAA25_NatB_aux_su"/>
</dbReference>
<evidence type="ECO:0000313" key="1">
    <source>
        <dbReference type="EMBL" id="KAK4192377.1"/>
    </source>
</evidence>